<gene>
    <name evidence="1" type="ORF">METZ01_LOCUS413693</name>
</gene>
<feature type="non-terminal residue" evidence="1">
    <location>
        <position position="1"/>
    </location>
</feature>
<organism evidence="1">
    <name type="scientific">marine metagenome</name>
    <dbReference type="NCBI Taxonomy" id="408172"/>
    <lineage>
        <taxon>unclassified sequences</taxon>
        <taxon>metagenomes</taxon>
        <taxon>ecological metagenomes</taxon>
    </lineage>
</organism>
<dbReference type="SUPFAM" id="SSF50475">
    <property type="entry name" value="FMN-binding split barrel"/>
    <property type="match status" value="1"/>
</dbReference>
<protein>
    <recommendedName>
        <fullName evidence="2">Pyridoxamine 5'-phosphate oxidase putative domain-containing protein</fullName>
    </recommendedName>
</protein>
<dbReference type="AlphaFoldDB" id="A0A382WQD3"/>
<accession>A0A382WQD3</accession>
<dbReference type="EMBL" id="UINC01161566">
    <property type="protein sequence ID" value="SVD60839.1"/>
    <property type="molecule type" value="Genomic_DNA"/>
</dbReference>
<evidence type="ECO:0008006" key="2">
    <source>
        <dbReference type="Google" id="ProtNLM"/>
    </source>
</evidence>
<evidence type="ECO:0000313" key="1">
    <source>
        <dbReference type="EMBL" id="SVD60839.1"/>
    </source>
</evidence>
<sequence>SDGGAGHAPAHCSLKDHVLMVGLTLGGDRSGSQGDAEGLSSPLGRWVRPVQARVGLEDYRRLVDIEEVRAYLARENGLAIVSTTQVDGRVLSSVVNCGVLDHPITNVPCVAFVSAGGAARLGHVRRGSQVTIAIRRDWTWRSVTGPADLIGPGDLPDGIDAEALRLLLREVFQAASGAHDDFEEYDRVMANEGRVAVFVVPERILGNY</sequence>
<reference evidence="1" key="1">
    <citation type="submission" date="2018-05" db="EMBL/GenBank/DDBJ databases">
        <authorList>
            <person name="Lanie J.A."/>
            <person name="Ng W.-L."/>
            <person name="Kazmierczak K.M."/>
            <person name="Andrzejewski T.M."/>
            <person name="Davidsen T.M."/>
            <person name="Wayne K.J."/>
            <person name="Tettelin H."/>
            <person name="Glass J.I."/>
            <person name="Rusch D."/>
            <person name="Podicherti R."/>
            <person name="Tsui H.-C.T."/>
            <person name="Winkler M.E."/>
        </authorList>
    </citation>
    <scope>NUCLEOTIDE SEQUENCE</scope>
</reference>
<dbReference type="InterPro" id="IPR012349">
    <property type="entry name" value="Split_barrel_FMN-bd"/>
</dbReference>
<name>A0A382WQD3_9ZZZZ</name>
<dbReference type="Gene3D" id="2.30.110.10">
    <property type="entry name" value="Electron Transport, Fmn-binding Protein, Chain A"/>
    <property type="match status" value="1"/>
</dbReference>
<proteinExistence type="predicted"/>